<gene>
    <name evidence="1" type="ordered locus">MTR_4g108400</name>
</gene>
<evidence type="ECO:0000313" key="3">
    <source>
        <dbReference type="Proteomes" id="UP000002051"/>
    </source>
</evidence>
<reference evidence="2" key="3">
    <citation type="submission" date="2015-04" db="UniProtKB">
        <authorList>
            <consortium name="EnsemblPlants"/>
        </authorList>
    </citation>
    <scope>IDENTIFICATION</scope>
    <source>
        <strain evidence="2">cv. Jemalong A17</strain>
    </source>
</reference>
<organism evidence="1 3">
    <name type="scientific">Medicago truncatula</name>
    <name type="common">Barrel medic</name>
    <name type="synonym">Medicago tribuloides</name>
    <dbReference type="NCBI Taxonomy" id="3880"/>
    <lineage>
        <taxon>Eukaryota</taxon>
        <taxon>Viridiplantae</taxon>
        <taxon>Streptophyta</taxon>
        <taxon>Embryophyta</taxon>
        <taxon>Tracheophyta</taxon>
        <taxon>Spermatophyta</taxon>
        <taxon>Magnoliopsida</taxon>
        <taxon>eudicotyledons</taxon>
        <taxon>Gunneridae</taxon>
        <taxon>Pentapetalae</taxon>
        <taxon>rosids</taxon>
        <taxon>fabids</taxon>
        <taxon>Fabales</taxon>
        <taxon>Fabaceae</taxon>
        <taxon>Papilionoideae</taxon>
        <taxon>50 kb inversion clade</taxon>
        <taxon>NPAAA clade</taxon>
        <taxon>Hologalegina</taxon>
        <taxon>IRL clade</taxon>
        <taxon>Trifolieae</taxon>
        <taxon>Medicago</taxon>
    </lineage>
</organism>
<evidence type="ECO:0000313" key="1">
    <source>
        <dbReference type="EMBL" id="AES91253.1"/>
    </source>
</evidence>
<accession>G7JQY6</accession>
<dbReference type="EMBL" id="CM001220">
    <property type="protein sequence ID" value="AES91253.1"/>
    <property type="molecule type" value="Genomic_DNA"/>
</dbReference>
<reference evidence="1 3" key="2">
    <citation type="journal article" date="2014" name="BMC Genomics">
        <title>An improved genome release (version Mt4.0) for the model legume Medicago truncatula.</title>
        <authorList>
            <person name="Tang H."/>
            <person name="Krishnakumar V."/>
            <person name="Bidwell S."/>
            <person name="Rosen B."/>
            <person name="Chan A."/>
            <person name="Zhou S."/>
            <person name="Gentzbittel L."/>
            <person name="Childs K.L."/>
            <person name="Yandell M."/>
            <person name="Gundlach H."/>
            <person name="Mayer K.F."/>
            <person name="Schwartz D.C."/>
            <person name="Town C.D."/>
        </authorList>
    </citation>
    <scope>GENOME REANNOTATION</scope>
    <source>
        <strain evidence="2 3">cv. Jemalong A17</strain>
    </source>
</reference>
<dbReference type="PaxDb" id="3880-AES91253"/>
<reference evidence="1 3" key="1">
    <citation type="journal article" date="2011" name="Nature">
        <title>The Medicago genome provides insight into the evolution of rhizobial symbioses.</title>
        <authorList>
            <person name="Young N.D."/>
            <person name="Debelle F."/>
            <person name="Oldroyd G.E."/>
            <person name="Geurts R."/>
            <person name="Cannon S.B."/>
            <person name="Udvardi M.K."/>
            <person name="Benedito V.A."/>
            <person name="Mayer K.F."/>
            <person name="Gouzy J."/>
            <person name="Schoof H."/>
            <person name="Van de Peer Y."/>
            <person name="Proost S."/>
            <person name="Cook D.R."/>
            <person name="Meyers B.C."/>
            <person name="Spannagl M."/>
            <person name="Cheung F."/>
            <person name="De Mita S."/>
            <person name="Krishnakumar V."/>
            <person name="Gundlach H."/>
            <person name="Zhou S."/>
            <person name="Mudge J."/>
            <person name="Bharti A.K."/>
            <person name="Murray J.D."/>
            <person name="Naoumkina M.A."/>
            <person name="Rosen B."/>
            <person name="Silverstein K.A."/>
            <person name="Tang H."/>
            <person name="Rombauts S."/>
            <person name="Zhao P.X."/>
            <person name="Zhou P."/>
            <person name="Barbe V."/>
            <person name="Bardou P."/>
            <person name="Bechner M."/>
            <person name="Bellec A."/>
            <person name="Berger A."/>
            <person name="Berges H."/>
            <person name="Bidwell S."/>
            <person name="Bisseling T."/>
            <person name="Choisne N."/>
            <person name="Couloux A."/>
            <person name="Denny R."/>
            <person name="Deshpande S."/>
            <person name="Dai X."/>
            <person name="Doyle J.J."/>
            <person name="Dudez A.M."/>
            <person name="Farmer A.D."/>
            <person name="Fouteau S."/>
            <person name="Franken C."/>
            <person name="Gibelin C."/>
            <person name="Gish J."/>
            <person name="Goldstein S."/>
            <person name="Gonzalez A.J."/>
            <person name="Green P.J."/>
            <person name="Hallab A."/>
            <person name="Hartog M."/>
            <person name="Hua A."/>
            <person name="Humphray S.J."/>
            <person name="Jeong D.H."/>
            <person name="Jing Y."/>
            <person name="Jocker A."/>
            <person name="Kenton S.M."/>
            <person name="Kim D.J."/>
            <person name="Klee K."/>
            <person name="Lai H."/>
            <person name="Lang C."/>
            <person name="Lin S."/>
            <person name="Macmil S.L."/>
            <person name="Magdelenat G."/>
            <person name="Matthews L."/>
            <person name="McCorrison J."/>
            <person name="Monaghan E.L."/>
            <person name="Mun J.H."/>
            <person name="Najar F.Z."/>
            <person name="Nicholson C."/>
            <person name="Noirot C."/>
            <person name="O'Bleness M."/>
            <person name="Paule C.R."/>
            <person name="Poulain J."/>
            <person name="Prion F."/>
            <person name="Qin B."/>
            <person name="Qu C."/>
            <person name="Retzel E.F."/>
            <person name="Riddle C."/>
            <person name="Sallet E."/>
            <person name="Samain S."/>
            <person name="Samson N."/>
            <person name="Sanders I."/>
            <person name="Saurat O."/>
            <person name="Scarpelli C."/>
            <person name="Schiex T."/>
            <person name="Segurens B."/>
            <person name="Severin A.J."/>
            <person name="Sherrier D.J."/>
            <person name="Shi R."/>
            <person name="Sims S."/>
            <person name="Singer S.R."/>
            <person name="Sinharoy S."/>
            <person name="Sterck L."/>
            <person name="Viollet A."/>
            <person name="Wang B.B."/>
            <person name="Wang K."/>
            <person name="Wang M."/>
            <person name="Wang X."/>
            <person name="Warfsmann J."/>
            <person name="Weissenbach J."/>
            <person name="White D.D."/>
            <person name="White J.D."/>
            <person name="Wiley G.B."/>
            <person name="Wincker P."/>
            <person name="Xing Y."/>
            <person name="Yang L."/>
            <person name="Yao Z."/>
            <person name="Ying F."/>
            <person name="Zhai J."/>
            <person name="Zhou L."/>
            <person name="Zuber A."/>
            <person name="Denarie J."/>
            <person name="Dixon R.A."/>
            <person name="May G.D."/>
            <person name="Schwartz D.C."/>
            <person name="Rogers J."/>
            <person name="Quetier F."/>
            <person name="Town C.D."/>
            <person name="Roe B.A."/>
        </authorList>
    </citation>
    <scope>NUCLEOTIDE SEQUENCE [LARGE SCALE GENOMIC DNA]</scope>
    <source>
        <strain evidence="1">A17</strain>
        <strain evidence="2 3">cv. Jemalong A17</strain>
    </source>
</reference>
<keyword evidence="3" id="KW-1185">Reference proteome</keyword>
<proteinExistence type="predicted"/>
<evidence type="ECO:0000313" key="2">
    <source>
        <dbReference type="EnsemblPlants" id="AES91253"/>
    </source>
</evidence>
<dbReference type="Proteomes" id="UP000002051">
    <property type="component" value="Chromosome 4"/>
</dbReference>
<dbReference type="HOGENOM" id="CLU_2213832_0_0_1"/>
<dbReference type="EnsemblPlants" id="AES91253">
    <property type="protein sequence ID" value="AES91253"/>
    <property type="gene ID" value="MTR_4g108400"/>
</dbReference>
<name>G7JQY6_MEDTR</name>
<dbReference type="AlphaFoldDB" id="G7JQY6"/>
<sequence length="107" mass="12073">MFGTAVEVRASVRFFEATLASFFTVGVDPNTLSRYAYILKPVICKTATIVSLSSKVMHKDSFRQQLSCRKKTDEIAYEPFYAKIPKQLVNAVTSLCSSQQKKPKRET</sequence>
<protein>
    <submittedName>
        <fullName evidence="1 2">Uncharacterized protein</fullName>
    </submittedName>
</protein>